<evidence type="ECO:0000313" key="2">
    <source>
        <dbReference type="Proteomes" id="UP000700334"/>
    </source>
</evidence>
<reference evidence="1" key="1">
    <citation type="journal article" date="2021" name="Evol. Appl.">
        <title>The genome of the Pyrenean desman and the effects of bottlenecks and inbreeding on the genomic landscape of an endangered species.</title>
        <authorList>
            <person name="Escoda L."/>
            <person name="Castresana J."/>
        </authorList>
    </citation>
    <scope>NUCLEOTIDE SEQUENCE</scope>
    <source>
        <strain evidence="1">IBE-C5619</strain>
    </source>
</reference>
<gene>
    <name evidence="1" type="ORF">J0S82_000859</name>
</gene>
<evidence type="ECO:0000313" key="1">
    <source>
        <dbReference type="EMBL" id="KAG8511609.1"/>
    </source>
</evidence>
<name>A0A8J6AHP2_GALPY</name>
<accession>A0A8J6AHP2</accession>
<protein>
    <submittedName>
        <fullName evidence="1">Uncharacterized protein</fullName>
    </submittedName>
</protein>
<organism evidence="1 2">
    <name type="scientific">Galemys pyrenaicus</name>
    <name type="common">Iberian desman</name>
    <name type="synonym">Pyrenean desman</name>
    <dbReference type="NCBI Taxonomy" id="202257"/>
    <lineage>
        <taxon>Eukaryota</taxon>
        <taxon>Metazoa</taxon>
        <taxon>Chordata</taxon>
        <taxon>Craniata</taxon>
        <taxon>Vertebrata</taxon>
        <taxon>Euteleostomi</taxon>
        <taxon>Mammalia</taxon>
        <taxon>Eutheria</taxon>
        <taxon>Laurasiatheria</taxon>
        <taxon>Eulipotyphla</taxon>
        <taxon>Talpidae</taxon>
        <taxon>Galemys</taxon>
    </lineage>
</organism>
<dbReference type="AlphaFoldDB" id="A0A8J6AHP2"/>
<dbReference type="EMBL" id="JAGFMF010011827">
    <property type="protein sequence ID" value="KAG8511609.1"/>
    <property type="molecule type" value="Genomic_DNA"/>
</dbReference>
<proteinExistence type="predicted"/>
<comment type="caution">
    <text evidence="1">The sequence shown here is derived from an EMBL/GenBank/DDBJ whole genome shotgun (WGS) entry which is preliminary data.</text>
</comment>
<dbReference type="Proteomes" id="UP000700334">
    <property type="component" value="Unassembled WGS sequence"/>
</dbReference>
<sequence length="100" mass="11375">MCNGRASGSLRWCHLPSVKNAYKSQGYTKVCVHKSERPNKIKINSPITVEISLNTLQRLGFNLVRTLHLLPLLQLDYLLSLGEEECVIYLFDAYALEKLP</sequence>
<keyword evidence="2" id="KW-1185">Reference proteome</keyword>
<feature type="non-terminal residue" evidence="1">
    <location>
        <position position="1"/>
    </location>
</feature>